<dbReference type="SUPFAM" id="SSF81593">
    <property type="entry name" value="Nucleotidyltransferase substrate binding subunit/domain"/>
    <property type="match status" value="1"/>
</dbReference>
<organism evidence="2 3">
    <name type="scientific">Mucilaginibacter mallensis</name>
    <dbReference type="NCBI Taxonomy" id="652787"/>
    <lineage>
        <taxon>Bacteria</taxon>
        <taxon>Pseudomonadati</taxon>
        <taxon>Bacteroidota</taxon>
        <taxon>Sphingobacteriia</taxon>
        <taxon>Sphingobacteriales</taxon>
        <taxon>Sphingobacteriaceae</taxon>
        <taxon>Mucilaginibacter</taxon>
    </lineage>
</organism>
<dbReference type="AlphaFoldDB" id="A0A1H1M9J4"/>
<sequence>MENKTVKLSNLQCKELDEVITSLVAKYKTDYIFCFGCLNDTKTATGCFAEDIKVSDTHYFLLMITTEITRIEHEVQDYVNTNFENGTITIIVHGMETVTNAIAQGSRFFTTVCRDGLQLYSASGLRLNIEYPNLNPATTFTKAQKHFYHRFEMAWGFQESASTSHDNGMYNNCVFELHQSIEQACIAVIRVYMAYRSDMHNLARLLNICKCFSDGQIDLFPRRTEEDKRLFQILVKSYSDARYKDTYQVSDSDAEDLCLRVCEFCELIKRLCNEKLAAYRKEAEEAGKEIEEYLPIYPEYIFK</sequence>
<evidence type="ECO:0000313" key="2">
    <source>
        <dbReference type="EMBL" id="SDR83287.1"/>
    </source>
</evidence>
<reference evidence="2 3" key="1">
    <citation type="submission" date="2016-10" db="EMBL/GenBank/DDBJ databases">
        <authorList>
            <person name="de Groot N.N."/>
        </authorList>
    </citation>
    <scope>NUCLEOTIDE SEQUENCE [LARGE SCALE GENOMIC DNA]</scope>
    <source>
        <strain evidence="2 3">MP1X4</strain>
    </source>
</reference>
<feature type="domain" description="HEPN" evidence="1">
    <location>
        <begin position="151"/>
        <end position="268"/>
    </location>
</feature>
<protein>
    <submittedName>
        <fullName evidence="2">HEPN domain-containing protein</fullName>
    </submittedName>
</protein>
<dbReference type="EMBL" id="LT629740">
    <property type="protein sequence ID" value="SDR83287.1"/>
    <property type="molecule type" value="Genomic_DNA"/>
</dbReference>
<name>A0A1H1M9J4_MUCMA</name>
<gene>
    <name evidence="2" type="ORF">SAMN05216490_0024</name>
</gene>
<keyword evidence="3" id="KW-1185">Reference proteome</keyword>
<accession>A0A1H1M9J4</accession>
<evidence type="ECO:0000313" key="3">
    <source>
        <dbReference type="Proteomes" id="UP000199679"/>
    </source>
</evidence>
<evidence type="ECO:0000259" key="1">
    <source>
        <dbReference type="PROSITE" id="PS50910"/>
    </source>
</evidence>
<dbReference type="PROSITE" id="PS50910">
    <property type="entry name" value="HEPN"/>
    <property type="match status" value="1"/>
</dbReference>
<dbReference type="STRING" id="652787.SAMN05216490_0024"/>
<dbReference type="RefSeq" id="WP_091367530.1">
    <property type="nucleotide sequence ID" value="NZ_LT629740.1"/>
</dbReference>
<dbReference type="Pfam" id="PF05168">
    <property type="entry name" value="HEPN"/>
    <property type="match status" value="1"/>
</dbReference>
<dbReference type="SMART" id="SM00748">
    <property type="entry name" value="HEPN"/>
    <property type="match status" value="1"/>
</dbReference>
<proteinExistence type="predicted"/>
<dbReference type="Gene3D" id="1.20.120.330">
    <property type="entry name" value="Nucleotidyltransferases domain 2"/>
    <property type="match status" value="1"/>
</dbReference>
<dbReference type="Proteomes" id="UP000199679">
    <property type="component" value="Chromosome I"/>
</dbReference>
<dbReference type="InterPro" id="IPR007842">
    <property type="entry name" value="HEPN_dom"/>
</dbReference>
<dbReference type="OrthoDB" id="634374at2"/>